<keyword evidence="5" id="KW-0802">TPR repeat</keyword>
<evidence type="ECO:0000256" key="6">
    <source>
        <dbReference type="PROSITE-ProRule" id="PRU10141"/>
    </source>
</evidence>
<dbReference type="EMBL" id="JAJNDC010000001">
    <property type="protein sequence ID" value="MCW9712064.1"/>
    <property type="molecule type" value="Genomic_DNA"/>
</dbReference>
<dbReference type="CDD" id="cd14014">
    <property type="entry name" value="STKc_PknB_like"/>
    <property type="match status" value="1"/>
</dbReference>
<evidence type="ECO:0000256" key="4">
    <source>
        <dbReference type="ARBA" id="ARBA00022840"/>
    </source>
</evidence>
<keyword evidence="7" id="KW-1133">Transmembrane helix</keyword>
<dbReference type="Pfam" id="PF00069">
    <property type="entry name" value="Pkinase"/>
    <property type="match status" value="1"/>
</dbReference>
<reference evidence="9 10" key="1">
    <citation type="submission" date="2021-11" db="EMBL/GenBank/DDBJ databases">
        <title>Aliifidinibius sp. nov., a new bacterium isolated from saline soil.</title>
        <authorList>
            <person name="Galisteo C."/>
            <person name="De La Haba R."/>
            <person name="Sanchez-Porro C."/>
            <person name="Ventosa A."/>
        </authorList>
    </citation>
    <scope>NUCLEOTIDE SEQUENCE [LARGE SCALE GENOMIC DNA]</scope>
    <source>
        <strain evidence="9 10">KACC 190600</strain>
    </source>
</reference>
<dbReference type="Gene3D" id="3.30.200.20">
    <property type="entry name" value="Phosphorylase Kinase, domain 1"/>
    <property type="match status" value="1"/>
</dbReference>
<keyword evidence="10" id="KW-1185">Reference proteome</keyword>
<feature type="binding site" evidence="6">
    <location>
        <position position="122"/>
    </location>
    <ligand>
        <name>ATP</name>
        <dbReference type="ChEBI" id="CHEBI:30616"/>
    </ligand>
</feature>
<evidence type="ECO:0000313" key="9">
    <source>
        <dbReference type="EMBL" id="MCW9712064.1"/>
    </source>
</evidence>
<keyword evidence="7" id="KW-0472">Membrane</keyword>
<dbReference type="PROSITE" id="PS50005">
    <property type="entry name" value="TPR"/>
    <property type="match status" value="3"/>
</dbReference>
<dbReference type="PANTHER" id="PTHR43289">
    <property type="entry name" value="MITOGEN-ACTIVATED PROTEIN KINASE KINASE KINASE 20-RELATED"/>
    <property type="match status" value="1"/>
</dbReference>
<keyword evidence="7" id="KW-0812">Transmembrane</keyword>
<keyword evidence="4 6" id="KW-0067">ATP-binding</keyword>
<dbReference type="PROSITE" id="PS00107">
    <property type="entry name" value="PROTEIN_KINASE_ATP"/>
    <property type="match status" value="1"/>
</dbReference>
<dbReference type="Pfam" id="PF13424">
    <property type="entry name" value="TPR_12"/>
    <property type="match status" value="3"/>
</dbReference>
<dbReference type="SUPFAM" id="SSF56112">
    <property type="entry name" value="Protein kinase-like (PK-like)"/>
    <property type="match status" value="1"/>
</dbReference>
<keyword evidence="2 6" id="KW-0547">Nucleotide-binding</keyword>
<dbReference type="Gene3D" id="1.10.510.10">
    <property type="entry name" value="Transferase(Phosphotransferase) domain 1"/>
    <property type="match status" value="1"/>
</dbReference>
<dbReference type="InterPro" id="IPR017441">
    <property type="entry name" value="Protein_kinase_ATP_BS"/>
</dbReference>
<dbReference type="PROSITE" id="PS50011">
    <property type="entry name" value="PROTEIN_KINASE_DOM"/>
    <property type="match status" value="1"/>
</dbReference>
<feature type="domain" description="Protein kinase" evidence="8">
    <location>
        <begin position="91"/>
        <end position="366"/>
    </location>
</feature>
<dbReference type="SUPFAM" id="SSF48452">
    <property type="entry name" value="TPR-like"/>
    <property type="match status" value="2"/>
</dbReference>
<dbReference type="GO" id="GO:0016301">
    <property type="term" value="F:kinase activity"/>
    <property type="evidence" value="ECO:0007669"/>
    <property type="project" value="UniProtKB-KW"/>
</dbReference>
<evidence type="ECO:0000256" key="1">
    <source>
        <dbReference type="ARBA" id="ARBA00022679"/>
    </source>
</evidence>
<dbReference type="PROSITE" id="PS00108">
    <property type="entry name" value="PROTEIN_KINASE_ST"/>
    <property type="match status" value="1"/>
</dbReference>
<feature type="repeat" description="TPR" evidence="5">
    <location>
        <begin position="601"/>
        <end position="634"/>
    </location>
</feature>
<accession>A0ABT3PW27</accession>
<feature type="repeat" description="TPR" evidence="5">
    <location>
        <begin position="520"/>
        <end position="553"/>
    </location>
</feature>
<keyword evidence="1" id="KW-0808">Transferase</keyword>
<organism evidence="9 10">
    <name type="scientific">Fodinibius salicampi</name>
    <dbReference type="NCBI Taxonomy" id="1920655"/>
    <lineage>
        <taxon>Bacteria</taxon>
        <taxon>Pseudomonadati</taxon>
        <taxon>Balneolota</taxon>
        <taxon>Balneolia</taxon>
        <taxon>Balneolales</taxon>
        <taxon>Balneolaceae</taxon>
        <taxon>Fodinibius</taxon>
    </lineage>
</organism>
<evidence type="ECO:0000256" key="7">
    <source>
        <dbReference type="SAM" id="Phobius"/>
    </source>
</evidence>
<dbReference type="InterPro" id="IPR011990">
    <property type="entry name" value="TPR-like_helical_dom_sf"/>
</dbReference>
<evidence type="ECO:0000256" key="2">
    <source>
        <dbReference type="ARBA" id="ARBA00022741"/>
    </source>
</evidence>
<evidence type="ECO:0000313" key="10">
    <source>
        <dbReference type="Proteomes" id="UP001207337"/>
    </source>
</evidence>
<feature type="repeat" description="TPR" evidence="5">
    <location>
        <begin position="562"/>
        <end position="595"/>
    </location>
</feature>
<dbReference type="InterPro" id="IPR019734">
    <property type="entry name" value="TPR_rpt"/>
</dbReference>
<comment type="caution">
    <text evidence="9">The sequence shown here is derived from an EMBL/GenBank/DDBJ whole genome shotgun (WGS) entry which is preliminary data.</text>
</comment>
<keyword evidence="3 9" id="KW-0418">Kinase</keyword>
<dbReference type="SMART" id="SM00220">
    <property type="entry name" value="S_TKc"/>
    <property type="match status" value="1"/>
</dbReference>
<evidence type="ECO:0000256" key="5">
    <source>
        <dbReference type="PROSITE-ProRule" id="PRU00339"/>
    </source>
</evidence>
<dbReference type="InterPro" id="IPR011009">
    <property type="entry name" value="Kinase-like_dom_sf"/>
</dbReference>
<feature type="transmembrane region" description="Helical" evidence="7">
    <location>
        <begin position="391"/>
        <end position="410"/>
    </location>
</feature>
<evidence type="ECO:0000256" key="3">
    <source>
        <dbReference type="ARBA" id="ARBA00022777"/>
    </source>
</evidence>
<dbReference type="Proteomes" id="UP001207337">
    <property type="component" value="Unassembled WGS sequence"/>
</dbReference>
<name>A0ABT3PW27_9BACT</name>
<dbReference type="RefSeq" id="WP_265787724.1">
    <property type="nucleotide sequence ID" value="NZ_BAABRS010000001.1"/>
</dbReference>
<proteinExistence type="predicted"/>
<evidence type="ECO:0000259" key="8">
    <source>
        <dbReference type="PROSITE" id="PS50011"/>
    </source>
</evidence>
<dbReference type="InterPro" id="IPR000719">
    <property type="entry name" value="Prot_kinase_dom"/>
</dbReference>
<protein>
    <submittedName>
        <fullName evidence="9">Serine/threonine-protein kinase</fullName>
    </submittedName>
</protein>
<dbReference type="InterPro" id="IPR008271">
    <property type="entry name" value="Ser/Thr_kinase_AS"/>
</dbReference>
<gene>
    <name evidence="9" type="ORF">LQ318_04020</name>
</gene>
<dbReference type="Gene3D" id="1.25.40.10">
    <property type="entry name" value="Tetratricopeptide repeat domain"/>
    <property type="match status" value="2"/>
</dbReference>
<sequence>MGNINWNKVETIVDQVLDLPQSERVEHIHQVCAGNEALKGEVTKLLNSIFDSEGWLDDPKEFKEGFYQEMAEDAENIENSHSLIGKTIGSYTIKELLGEGGMGQVYLAERSDGTFEHKVAIKILHSARSSPENIRRFKQERNILAGLNHPGIAKLFDGGITDSGLQYLIMEYIDGKPITTYCKDNNLSLNERIKLFKKVLSAVQHAHESLVIHRDLKPDNIFVTSERQIKILDFGISKLLEDTETSPGHTLSEGRMLTPKYAAPEQILEEKVTTATDVYALGIIFYELLSGKHPYDLNNKSYFETENIILNKIPPAPSANTDSWGKQHRGTLRDDLDAIALKAIDKDRKERYRMANQFLSDLNNFEQGLPVTAQANSLTYRAKKYIVRNKLSIAVTVIFLFLLISISIFHTSRLTQERNKAQLEAEKAVQIKELFSEILQQSDPFTQPERDITLSDVLSTGADKVKNSLNSQPQIKAELLGLLGGTYASLGNFKEGEELLEEALSLDYPLELKTERQTYINNLTQVGRIYYRTGRFVEAESAYLKALEMSKRLHGEESGNLAGMYISLASIYREEGHLLKTEEFYKRAIEISDSTHKLLLATSLGNLAIAYRDQGEYEKALNLHDRSLKLEYEVHDSLHPDIASGYNNLAFTYQQMGKYQMADSLHQIALSMRRKLFPPDHHHIASSLVRLGLLKIKQMHTVEAENYLAEGYQILQQKLPEDHWQLISARGGLAVSRAMQGEFKENVPIVEEAYQFFNDRFGEDDWRTREAAAALTNLYRIWGKTEKAEFYSDKL</sequence>
<dbReference type="PANTHER" id="PTHR43289:SF34">
    <property type="entry name" value="SERINE_THREONINE-PROTEIN KINASE YBDM-RELATED"/>
    <property type="match status" value="1"/>
</dbReference>
<dbReference type="SMART" id="SM00028">
    <property type="entry name" value="TPR"/>
    <property type="match status" value="5"/>
</dbReference>